<dbReference type="PROSITE" id="PS50109">
    <property type="entry name" value="HIS_KIN"/>
    <property type="match status" value="1"/>
</dbReference>
<dbReference type="EMBL" id="JBHTLP010000007">
    <property type="protein sequence ID" value="MFD1141195.1"/>
    <property type="molecule type" value="Genomic_DNA"/>
</dbReference>
<keyword evidence="3" id="KW-0597">Phosphoprotein</keyword>
<dbReference type="PRINTS" id="PR00344">
    <property type="entry name" value="BCTRLSENSOR"/>
</dbReference>
<dbReference type="SUPFAM" id="SSF47384">
    <property type="entry name" value="Homodimeric domain of signal transducing histidine kinase"/>
    <property type="match status" value="1"/>
</dbReference>
<reference evidence="8" key="1">
    <citation type="journal article" date="2019" name="Int. J. Syst. Evol. Microbiol.">
        <title>The Global Catalogue of Microorganisms (GCM) 10K type strain sequencing project: providing services to taxonomists for standard genome sequencing and annotation.</title>
        <authorList>
            <consortium name="The Broad Institute Genomics Platform"/>
            <consortium name="The Broad Institute Genome Sequencing Center for Infectious Disease"/>
            <person name="Wu L."/>
            <person name="Ma J."/>
        </authorList>
    </citation>
    <scope>NUCLEOTIDE SEQUENCE [LARGE SCALE GENOMIC DNA]</scope>
    <source>
        <strain evidence="8">CCUG 55608</strain>
    </source>
</reference>
<dbReference type="CDD" id="cd00082">
    <property type="entry name" value="HisKA"/>
    <property type="match status" value="1"/>
</dbReference>
<dbReference type="InterPro" id="IPR013656">
    <property type="entry name" value="PAS_4"/>
</dbReference>
<accession>A0ABW3Q8W7</accession>
<dbReference type="Gene3D" id="3.30.565.10">
    <property type="entry name" value="Histidine kinase-like ATPase, C-terminal domain"/>
    <property type="match status" value="1"/>
</dbReference>
<dbReference type="PANTHER" id="PTHR43304">
    <property type="entry name" value="PHYTOCHROME-LIKE PROTEIN CPH1"/>
    <property type="match status" value="1"/>
</dbReference>
<dbReference type="PANTHER" id="PTHR43304:SF1">
    <property type="entry name" value="PAC DOMAIN-CONTAINING PROTEIN"/>
    <property type="match status" value="1"/>
</dbReference>
<dbReference type="InterPro" id="IPR036097">
    <property type="entry name" value="HisK_dim/P_sf"/>
</dbReference>
<evidence type="ECO:0000256" key="2">
    <source>
        <dbReference type="ARBA" id="ARBA00012438"/>
    </source>
</evidence>
<dbReference type="InterPro" id="IPR052162">
    <property type="entry name" value="Sensor_kinase/Photoreceptor"/>
</dbReference>
<comment type="catalytic activity">
    <reaction evidence="1">
        <text>ATP + protein L-histidine = ADP + protein N-phospho-L-histidine.</text>
        <dbReference type="EC" id="2.7.13.3"/>
    </reaction>
</comment>
<protein>
    <recommendedName>
        <fullName evidence="2">histidine kinase</fullName>
        <ecNumber evidence="2">2.7.13.3</ecNumber>
    </recommendedName>
</protein>
<dbReference type="Pfam" id="PF08448">
    <property type="entry name" value="PAS_4"/>
    <property type="match status" value="1"/>
</dbReference>
<dbReference type="InterPro" id="IPR035965">
    <property type="entry name" value="PAS-like_dom_sf"/>
</dbReference>
<evidence type="ECO:0000313" key="8">
    <source>
        <dbReference type="Proteomes" id="UP001597116"/>
    </source>
</evidence>
<comment type="caution">
    <text evidence="7">The sequence shown here is derived from an EMBL/GenBank/DDBJ whole genome shotgun (WGS) entry which is preliminary data.</text>
</comment>
<sequence length="874" mass="96938">MSHRSFFAFSSPAGQSLSTPALLVLARTPEPAPGVEIRHANDRAQQLLNLPMPLVGARLEQLPLPLSSPELFEQLRKGPQTRTSLAFQLQWHPPAGPEPLTLEGQLLFVDNDQWVLALTPLAHLPVQPDPLTLLLEELPVGLMRWEALRNTNGEVVDFQARLFNQRAARLMGLSVDTLLCFPISQHIPTHDLHPRCVQVLATGEPAQYRLSRPAQSLGLEISIRKYGADLLVTFQDGTPGLQTTPLLERIMSSSPASVRYYEAIRDGSGKIVDFLTGIGNELAAYRPFRPMDSTTGQRLLALYPHLSDNGLFERYVTVVETGQSDFFETSMQLGDRPVWLDCRAVPHGDGFVLTTLDISVQKQAQQNLQQQAGLLQTVLDSSLTGIAWLIALYSAPGQLVDFSLQKINATLAQTLGQTPHALEGRRLSEVMPHQMTNGLFERYAAVARTHHPQRFEWSNADGTIWYDVSAVAVADGVIVTFMDITGLKLAQLDLQRQTNLVQGVFNSSESSIVVLKPIGSPAEWTDFQVTLANPKTLHLFSPFLGLDLTLEDFRQKPLSRLFPAFKSRALFTALTRVVTTGQPIHTPIDYPELSVTYDYAITPFQDGVLMITTDITPLRRYQQQLEEKNQELSRSNQYLEQFAYMASHDLQEPLRKIVAFGSLLQSQYSTALDSLGQDLLNRQLQAAVRMQSLVKDLLAYSRLTGTLPPFTAVPLTPILQEILEDLETTIQQSGAQLQVSSLPVVWGNATQLRQLMQNLLTNALKFNHPGRPPRVHIDGVIIPGEQLPQPVAGSTPWVALRVSDEGIGFNEAYRERIFDLFQRLHGRSAYAGTGIGLAIVKKVVENHHGQITAHSPPGEGATFRVYLPLARADE</sequence>
<evidence type="ECO:0000259" key="6">
    <source>
        <dbReference type="PROSITE" id="PS50109"/>
    </source>
</evidence>
<dbReference type="InterPro" id="IPR004358">
    <property type="entry name" value="Sig_transdc_His_kin-like_C"/>
</dbReference>
<keyword evidence="7" id="KW-0547">Nucleotide-binding</keyword>
<dbReference type="Pfam" id="PF00512">
    <property type="entry name" value="HisKA"/>
    <property type="match status" value="1"/>
</dbReference>
<evidence type="ECO:0000256" key="1">
    <source>
        <dbReference type="ARBA" id="ARBA00000085"/>
    </source>
</evidence>
<evidence type="ECO:0000313" key="7">
    <source>
        <dbReference type="EMBL" id="MFD1141195.1"/>
    </source>
</evidence>
<dbReference type="SUPFAM" id="SSF55874">
    <property type="entry name" value="ATPase domain of HSP90 chaperone/DNA topoisomerase II/histidine kinase"/>
    <property type="match status" value="1"/>
</dbReference>
<dbReference type="Gene3D" id="1.10.287.130">
    <property type="match status" value="1"/>
</dbReference>
<organism evidence="7 8">
    <name type="scientific">Larkinella insperata</name>
    <dbReference type="NCBI Taxonomy" id="332158"/>
    <lineage>
        <taxon>Bacteria</taxon>
        <taxon>Pseudomonadati</taxon>
        <taxon>Bacteroidota</taxon>
        <taxon>Cytophagia</taxon>
        <taxon>Cytophagales</taxon>
        <taxon>Spirosomataceae</taxon>
        <taxon>Larkinella</taxon>
    </lineage>
</organism>
<dbReference type="InterPro" id="IPR003594">
    <property type="entry name" value="HATPase_dom"/>
</dbReference>
<name>A0ABW3Q8W7_9BACT</name>
<evidence type="ECO:0000256" key="3">
    <source>
        <dbReference type="ARBA" id="ARBA00022553"/>
    </source>
</evidence>
<dbReference type="EC" id="2.7.13.3" evidence="2"/>
<keyword evidence="7" id="KW-0067">ATP-binding</keyword>
<dbReference type="SMART" id="SM00387">
    <property type="entry name" value="HATPase_c"/>
    <property type="match status" value="1"/>
</dbReference>
<dbReference type="SUPFAM" id="SSF55785">
    <property type="entry name" value="PYP-like sensor domain (PAS domain)"/>
    <property type="match status" value="3"/>
</dbReference>
<dbReference type="RefSeq" id="WP_379884244.1">
    <property type="nucleotide sequence ID" value="NZ_JBHTLP010000007.1"/>
</dbReference>
<keyword evidence="8" id="KW-1185">Reference proteome</keyword>
<dbReference type="GO" id="GO:0005524">
    <property type="term" value="F:ATP binding"/>
    <property type="evidence" value="ECO:0007669"/>
    <property type="project" value="UniProtKB-KW"/>
</dbReference>
<dbReference type="InterPro" id="IPR036890">
    <property type="entry name" value="HATPase_C_sf"/>
</dbReference>
<proteinExistence type="predicted"/>
<gene>
    <name evidence="7" type="ORF">ACFQ4C_08750</name>
</gene>
<evidence type="ECO:0000256" key="4">
    <source>
        <dbReference type="ARBA" id="ARBA00022679"/>
    </source>
</evidence>
<feature type="domain" description="Histidine kinase" evidence="6">
    <location>
        <begin position="645"/>
        <end position="871"/>
    </location>
</feature>
<dbReference type="CDD" id="cd00130">
    <property type="entry name" value="PAS"/>
    <property type="match status" value="1"/>
</dbReference>
<dbReference type="Proteomes" id="UP001597116">
    <property type="component" value="Unassembled WGS sequence"/>
</dbReference>
<dbReference type="Gene3D" id="3.30.450.20">
    <property type="entry name" value="PAS domain"/>
    <property type="match status" value="3"/>
</dbReference>
<keyword evidence="4" id="KW-0808">Transferase</keyword>
<dbReference type="SMART" id="SM00388">
    <property type="entry name" value="HisKA"/>
    <property type="match status" value="1"/>
</dbReference>
<evidence type="ECO:0000256" key="5">
    <source>
        <dbReference type="ARBA" id="ARBA00022777"/>
    </source>
</evidence>
<keyword evidence="5" id="KW-0418">Kinase</keyword>
<dbReference type="InterPro" id="IPR005467">
    <property type="entry name" value="His_kinase_dom"/>
</dbReference>
<dbReference type="InterPro" id="IPR003661">
    <property type="entry name" value="HisK_dim/P_dom"/>
</dbReference>
<dbReference type="InterPro" id="IPR000014">
    <property type="entry name" value="PAS"/>
</dbReference>
<dbReference type="Pfam" id="PF02518">
    <property type="entry name" value="HATPase_c"/>
    <property type="match status" value="1"/>
</dbReference>